<evidence type="ECO:0000259" key="5">
    <source>
        <dbReference type="Pfam" id="PF14905"/>
    </source>
</evidence>
<feature type="signal peptide" evidence="4">
    <location>
        <begin position="1"/>
        <end position="22"/>
    </location>
</feature>
<dbReference type="GO" id="GO:0009279">
    <property type="term" value="C:cell outer membrane"/>
    <property type="evidence" value="ECO:0007669"/>
    <property type="project" value="UniProtKB-SubCell"/>
</dbReference>
<dbReference type="PANTHER" id="PTHR40980">
    <property type="entry name" value="PLUG DOMAIN-CONTAINING PROTEIN"/>
    <property type="match status" value="1"/>
</dbReference>
<dbReference type="InterPro" id="IPR041700">
    <property type="entry name" value="OMP_b-brl_3"/>
</dbReference>
<evidence type="ECO:0000256" key="3">
    <source>
        <dbReference type="ARBA" id="ARBA00023237"/>
    </source>
</evidence>
<evidence type="ECO:0000256" key="2">
    <source>
        <dbReference type="ARBA" id="ARBA00023136"/>
    </source>
</evidence>
<dbReference type="GO" id="GO:0030246">
    <property type="term" value="F:carbohydrate binding"/>
    <property type="evidence" value="ECO:0007669"/>
    <property type="project" value="InterPro"/>
</dbReference>
<dbReference type="InterPro" id="IPR037066">
    <property type="entry name" value="Plug_dom_sf"/>
</dbReference>
<comment type="caution">
    <text evidence="6">The sequence shown here is derived from an EMBL/GenBank/DDBJ whole genome shotgun (WGS) entry which is preliminary data.</text>
</comment>
<dbReference type="Gene3D" id="2.170.130.10">
    <property type="entry name" value="TonB-dependent receptor, plug domain"/>
    <property type="match status" value="1"/>
</dbReference>
<dbReference type="AlphaFoldDB" id="A0A9X1X3D3"/>
<dbReference type="PANTHER" id="PTHR40980:SF4">
    <property type="entry name" value="TONB-DEPENDENT RECEPTOR-LIKE BETA-BARREL DOMAIN-CONTAINING PROTEIN"/>
    <property type="match status" value="1"/>
</dbReference>
<evidence type="ECO:0000313" key="6">
    <source>
        <dbReference type="EMBL" id="MCJ8209350.1"/>
    </source>
</evidence>
<evidence type="ECO:0000256" key="1">
    <source>
        <dbReference type="ARBA" id="ARBA00004442"/>
    </source>
</evidence>
<organism evidence="6 7">
    <name type="scientific">Mucilaginibacter straminoryzae</name>
    <dbReference type="NCBI Taxonomy" id="2932774"/>
    <lineage>
        <taxon>Bacteria</taxon>
        <taxon>Pseudomonadati</taxon>
        <taxon>Bacteroidota</taxon>
        <taxon>Sphingobacteriia</taxon>
        <taxon>Sphingobacteriales</taxon>
        <taxon>Sphingobacteriaceae</taxon>
        <taxon>Mucilaginibacter</taxon>
    </lineage>
</organism>
<dbReference type="Gene3D" id="2.40.170.20">
    <property type="entry name" value="TonB-dependent receptor, beta-barrel domain"/>
    <property type="match status" value="1"/>
</dbReference>
<dbReference type="Proteomes" id="UP001139450">
    <property type="component" value="Unassembled WGS sequence"/>
</dbReference>
<comment type="subcellular location">
    <subcellularLocation>
        <location evidence="1">Cell outer membrane</location>
    </subcellularLocation>
</comment>
<dbReference type="SUPFAM" id="SSF56935">
    <property type="entry name" value="Porins"/>
    <property type="match status" value="1"/>
</dbReference>
<dbReference type="Pfam" id="PF14905">
    <property type="entry name" value="OMP_b-brl_3"/>
    <property type="match status" value="1"/>
</dbReference>
<dbReference type="EMBL" id="JALJEJ010000002">
    <property type="protein sequence ID" value="MCJ8209350.1"/>
    <property type="molecule type" value="Genomic_DNA"/>
</dbReference>
<protein>
    <submittedName>
        <fullName evidence="6">TonB-dependent receptor</fullName>
    </submittedName>
</protein>
<proteinExistence type="predicted"/>
<keyword evidence="7" id="KW-1185">Reference proteome</keyword>
<sequence>MKKLSTCIFLFFLTGYALYSHAQSGQSTLSGKIVDETGIAAEAVTVALLTVKDSALVKAASTTKSGLFSFSGLGAGRYLLLISRISNRKTYFGPYTVLSSTKTSIPDIRLEPDITSLATVTITGVKKLVEVRRDKIILNVERNPYAQGASFTDLLRTAPGVKVSGDGQIAMHAGQQPSVMINGKLLQLSGADLTEYLRSLPSSGIEQIELIPNPPAKYDAAGNGGLINIILKKGKNTGLNNILTTSAGYGNFGKAGINLNTNYRTGKINIFGNAGYRYDKTDHTINTDRNVHGTALSNFSTRYYNTQRTPRFDYRIGTDYSIDSDHTVGFLVYGNTGTSRFNKRTTTLMQVNGQPDSMLYTTSYPERSVSNVNYNLNYSGKIGHTKQTLSADADYSVYRRTTDEILYSKATRLRPINQPTLAIIQPAFSNDTLRNYAPTRYDNKSFKIDYVNPVSASARLEAGVKVSDVKSDNQQEFDVVRKGIYKPYAPFTSTFMYAEKIAAAYVNYAKTSGRFNYTAGLRAERRATEAESSSMGLDVDRKYISYYPSLLVNYNLKNQSSLTLDFSRRIDPPAYENLNPIVYFQDNYNFRSGNAFLKPAYKNELALKYSNSKDWLITLNASRITDFWSFTYFIQDDKTKTFKTTKVNFKAEDVLGLTYSIPFKLTSWWRASVYGEATLMRFTDTTGYSKNAHDLNVLLQQNFNIAKNLTASIDGYYDIPTYFGILNYKKVYYSNASVIKQFASRKITLTFAVTDIFNTRRDRTYSNYKNLDFNLYDKPETRVFRLSVSYRFGKSGVKASRRRNVGNDEEQKRMSGSN</sequence>
<evidence type="ECO:0000256" key="4">
    <source>
        <dbReference type="SAM" id="SignalP"/>
    </source>
</evidence>
<keyword evidence="2" id="KW-0472">Membrane</keyword>
<dbReference type="InterPro" id="IPR013784">
    <property type="entry name" value="Carb-bd-like_fold"/>
</dbReference>
<accession>A0A9X1X3D3</accession>
<dbReference type="SUPFAM" id="SSF49452">
    <property type="entry name" value="Starch-binding domain-like"/>
    <property type="match status" value="1"/>
</dbReference>
<dbReference type="RefSeq" id="WP_245129180.1">
    <property type="nucleotide sequence ID" value="NZ_JALJEJ010000002.1"/>
</dbReference>
<keyword evidence="6" id="KW-0675">Receptor</keyword>
<evidence type="ECO:0000313" key="7">
    <source>
        <dbReference type="Proteomes" id="UP001139450"/>
    </source>
</evidence>
<gene>
    <name evidence="6" type="ORF">MUY27_06490</name>
</gene>
<feature type="chain" id="PRO_5040751773" evidence="4">
    <location>
        <begin position="23"/>
        <end position="818"/>
    </location>
</feature>
<feature type="domain" description="Outer membrane protein beta-barrel" evidence="5">
    <location>
        <begin position="383"/>
        <end position="790"/>
    </location>
</feature>
<keyword evidence="4" id="KW-0732">Signal</keyword>
<reference evidence="6" key="1">
    <citation type="submission" date="2022-04" db="EMBL/GenBank/DDBJ databases">
        <title>Mucilaginibacter sp. RS28 isolated from freshwater.</title>
        <authorList>
            <person name="Ko S.-R."/>
        </authorList>
    </citation>
    <scope>NUCLEOTIDE SEQUENCE</scope>
    <source>
        <strain evidence="6">RS28</strain>
    </source>
</reference>
<keyword evidence="3" id="KW-0998">Cell outer membrane</keyword>
<name>A0A9X1X3D3_9SPHI</name>
<dbReference type="InterPro" id="IPR036942">
    <property type="entry name" value="Beta-barrel_TonB_sf"/>
</dbReference>